<evidence type="ECO:0008006" key="4">
    <source>
        <dbReference type="Google" id="ProtNLM"/>
    </source>
</evidence>
<comment type="caution">
    <text evidence="2">The sequence shown here is derived from an EMBL/GenBank/DDBJ whole genome shotgun (WGS) entry which is preliminary data.</text>
</comment>
<dbReference type="Proteomes" id="UP001583186">
    <property type="component" value="Unassembled WGS sequence"/>
</dbReference>
<feature type="chain" id="PRO_5045597549" description="Spherulation-specific family 4" evidence="1">
    <location>
        <begin position="17"/>
        <end position="307"/>
    </location>
</feature>
<name>A0ABR3ZBU3_9PEZI</name>
<evidence type="ECO:0000313" key="2">
    <source>
        <dbReference type="EMBL" id="KAL1897597.1"/>
    </source>
</evidence>
<dbReference type="PANTHER" id="PTHR35040:SF9">
    <property type="entry name" value="4-LIKE CELL SURFACE PROTEIN, PUTATIVE (AFU_ORTHOLOGUE AFUA_4G14080)-RELATED"/>
    <property type="match status" value="1"/>
</dbReference>
<evidence type="ECO:0000256" key="1">
    <source>
        <dbReference type="SAM" id="SignalP"/>
    </source>
</evidence>
<gene>
    <name evidence="2" type="ORF">Sste5346_003903</name>
</gene>
<sequence length="307" mass="32576">MKSAACLPSLVGAASATVGLLVPLYEYPSGTAATTDWTALIAAVDAHPQLPFYVVINDGNGPPYSPNPPSSMPDWAQYIDALNSRANAKTIGYVYTSQSTRSYSDLTAAVDQYASWTTSAGFTTNASRYDIHIDGIFFDEIDTVPTKLTNNTQLTTYAKTKFAERGGPIVLNPGTLVQAGSESLFDLADSILQIETCYTKTEGATDPGPILRCPSGGYSPFTPALAATVGNASQSAKSSIVVHDFYETWSPFVPASLSTLQTDIAAVIKQGVHSFYFTTYGYTTNFTASPASITQVADYAAQLQGLS</sequence>
<reference evidence="2 3" key="1">
    <citation type="journal article" date="2024" name="IMA Fungus">
        <title>IMA Genome - F19 : A genome assembly and annotation guide to empower mycologists, including annotated draft genome sequences of Ceratocystis pirilliformis, Diaporthe australafricana, Fusarium ophioides, Paecilomyces lecythidis, and Sporothrix stenoceras.</title>
        <authorList>
            <person name="Aylward J."/>
            <person name="Wilson A.M."/>
            <person name="Visagie C.M."/>
            <person name="Spraker J."/>
            <person name="Barnes I."/>
            <person name="Buitendag C."/>
            <person name="Ceriani C."/>
            <person name="Del Mar Angel L."/>
            <person name="du Plessis D."/>
            <person name="Fuchs T."/>
            <person name="Gasser K."/>
            <person name="Kramer D."/>
            <person name="Li W."/>
            <person name="Munsamy K."/>
            <person name="Piso A."/>
            <person name="Price J.L."/>
            <person name="Sonnekus B."/>
            <person name="Thomas C."/>
            <person name="van der Nest A."/>
            <person name="van Dijk A."/>
            <person name="van Heerden A."/>
            <person name="van Vuuren N."/>
            <person name="Yilmaz N."/>
            <person name="Duong T.A."/>
            <person name="van der Merwe N.A."/>
            <person name="Wingfield M.J."/>
            <person name="Wingfield B.D."/>
        </authorList>
    </citation>
    <scope>NUCLEOTIDE SEQUENCE [LARGE SCALE GENOMIC DNA]</scope>
    <source>
        <strain evidence="2 3">CMW 5346</strain>
    </source>
</reference>
<dbReference type="EMBL" id="JAWCUI010000018">
    <property type="protein sequence ID" value="KAL1897597.1"/>
    <property type="molecule type" value="Genomic_DNA"/>
</dbReference>
<organism evidence="2 3">
    <name type="scientific">Sporothrix stenoceras</name>
    <dbReference type="NCBI Taxonomy" id="5173"/>
    <lineage>
        <taxon>Eukaryota</taxon>
        <taxon>Fungi</taxon>
        <taxon>Dikarya</taxon>
        <taxon>Ascomycota</taxon>
        <taxon>Pezizomycotina</taxon>
        <taxon>Sordariomycetes</taxon>
        <taxon>Sordariomycetidae</taxon>
        <taxon>Ophiostomatales</taxon>
        <taxon>Ophiostomataceae</taxon>
        <taxon>Sporothrix</taxon>
    </lineage>
</organism>
<keyword evidence="1" id="KW-0732">Signal</keyword>
<evidence type="ECO:0000313" key="3">
    <source>
        <dbReference type="Proteomes" id="UP001583186"/>
    </source>
</evidence>
<protein>
    <recommendedName>
        <fullName evidence="4">Spherulation-specific family 4</fullName>
    </recommendedName>
</protein>
<dbReference type="InterPro" id="IPR021986">
    <property type="entry name" value="Spherulin4"/>
</dbReference>
<dbReference type="Pfam" id="PF12138">
    <property type="entry name" value="Spherulin4"/>
    <property type="match status" value="1"/>
</dbReference>
<keyword evidence="3" id="KW-1185">Reference proteome</keyword>
<feature type="signal peptide" evidence="1">
    <location>
        <begin position="1"/>
        <end position="16"/>
    </location>
</feature>
<accession>A0ABR3ZBU3</accession>
<proteinExistence type="predicted"/>
<dbReference type="PANTHER" id="PTHR35040">
    <property type="match status" value="1"/>
</dbReference>